<dbReference type="Gene3D" id="3.40.30.10">
    <property type="entry name" value="Glutaredoxin"/>
    <property type="match status" value="1"/>
</dbReference>
<keyword evidence="1" id="KW-0676">Redox-active center</keyword>
<evidence type="ECO:0000313" key="2">
    <source>
        <dbReference type="EMBL" id="TRY98246.1"/>
    </source>
</evidence>
<feature type="non-terminal residue" evidence="2">
    <location>
        <position position="1"/>
    </location>
</feature>
<dbReference type="InterPro" id="IPR011893">
    <property type="entry name" value="Selenoprotein_Rdx-typ"/>
</dbReference>
<accession>A0A553R7U9</accession>
<evidence type="ECO:0000313" key="3">
    <source>
        <dbReference type="Proteomes" id="UP000316079"/>
    </source>
</evidence>
<proteinExistence type="predicted"/>
<dbReference type="SUPFAM" id="SSF52833">
    <property type="entry name" value="Thioredoxin-like"/>
    <property type="match status" value="1"/>
</dbReference>
<evidence type="ECO:0000256" key="1">
    <source>
        <dbReference type="ARBA" id="ARBA00023284"/>
    </source>
</evidence>
<dbReference type="STRING" id="623744.A0A553R7U9"/>
<dbReference type="InterPro" id="IPR036249">
    <property type="entry name" value="Thioredoxin-like_sf"/>
</dbReference>
<dbReference type="EMBL" id="SRMA01025181">
    <property type="protein sequence ID" value="TRY98246.1"/>
    <property type="molecule type" value="Genomic_DNA"/>
</dbReference>
<sequence length="57" mass="6637">YEPRFEELKREICSKFPEADVSGFVGRRGSFEIMVNEQLIFSKMETGGFPYNEDVNI</sequence>
<dbReference type="OrthoDB" id="5962009at2759"/>
<dbReference type="Proteomes" id="UP000316079">
    <property type="component" value="Unassembled WGS sequence"/>
</dbReference>
<organism evidence="2 3">
    <name type="scientific">Danionella cerebrum</name>
    <dbReference type="NCBI Taxonomy" id="2873325"/>
    <lineage>
        <taxon>Eukaryota</taxon>
        <taxon>Metazoa</taxon>
        <taxon>Chordata</taxon>
        <taxon>Craniata</taxon>
        <taxon>Vertebrata</taxon>
        <taxon>Euteleostomi</taxon>
        <taxon>Actinopterygii</taxon>
        <taxon>Neopterygii</taxon>
        <taxon>Teleostei</taxon>
        <taxon>Ostariophysi</taxon>
        <taxon>Cypriniformes</taxon>
        <taxon>Danionidae</taxon>
        <taxon>Danioninae</taxon>
        <taxon>Danionella</taxon>
    </lineage>
</organism>
<keyword evidence="3" id="KW-1185">Reference proteome</keyword>
<comment type="caution">
    <text evidence="2">The sequence shown here is derived from an EMBL/GenBank/DDBJ whole genome shotgun (WGS) entry which is preliminary data.</text>
</comment>
<protein>
    <recommendedName>
        <fullName evidence="4">Selenoprotein W</fullName>
    </recommendedName>
</protein>
<dbReference type="Pfam" id="PF10262">
    <property type="entry name" value="Rdx"/>
    <property type="match status" value="1"/>
</dbReference>
<reference evidence="2 3" key="1">
    <citation type="journal article" date="2019" name="Sci. Data">
        <title>Hybrid genome assembly and annotation of Danionella translucida.</title>
        <authorList>
            <person name="Kadobianskyi M."/>
            <person name="Schulze L."/>
            <person name="Schuelke M."/>
            <person name="Judkewitz B."/>
        </authorList>
    </citation>
    <scope>NUCLEOTIDE SEQUENCE [LARGE SCALE GENOMIC DNA]</scope>
    <source>
        <strain evidence="2 3">Bolton</strain>
    </source>
</reference>
<name>A0A553R7U9_9TELE</name>
<evidence type="ECO:0008006" key="4">
    <source>
        <dbReference type="Google" id="ProtNLM"/>
    </source>
</evidence>
<gene>
    <name evidence="2" type="ORF">DNTS_021338</name>
</gene>
<dbReference type="AlphaFoldDB" id="A0A553R7U9"/>
<dbReference type="NCBIfam" id="TIGR02174">
    <property type="entry name" value="CXXU_selWTH"/>
    <property type="match status" value="1"/>
</dbReference>